<dbReference type="HOGENOM" id="CLU_3068792_0_0_1"/>
<evidence type="ECO:0000313" key="2">
    <source>
        <dbReference type="EnsemblFungi" id="EJT69115"/>
    </source>
</evidence>
<organism evidence="1">
    <name type="scientific">Gaeumannomyces tritici (strain R3-111a-1)</name>
    <name type="common">Wheat and barley take-all root rot fungus</name>
    <name type="synonym">Gaeumannomyces graminis var. tritici</name>
    <dbReference type="NCBI Taxonomy" id="644352"/>
    <lineage>
        <taxon>Eukaryota</taxon>
        <taxon>Fungi</taxon>
        <taxon>Dikarya</taxon>
        <taxon>Ascomycota</taxon>
        <taxon>Pezizomycotina</taxon>
        <taxon>Sordariomycetes</taxon>
        <taxon>Sordariomycetidae</taxon>
        <taxon>Magnaporthales</taxon>
        <taxon>Magnaporthaceae</taxon>
        <taxon>Gaeumannomyces</taxon>
    </lineage>
</organism>
<dbReference type="RefSeq" id="XP_009229553.1">
    <property type="nucleotide sequence ID" value="XM_009231289.1"/>
</dbReference>
<dbReference type="EMBL" id="GL385406">
    <property type="protein sequence ID" value="EJT69115.1"/>
    <property type="molecule type" value="Genomic_DNA"/>
</dbReference>
<reference evidence="3" key="1">
    <citation type="submission" date="2010-07" db="EMBL/GenBank/DDBJ databases">
        <title>The genome sequence of Gaeumannomyces graminis var. tritici strain R3-111a-1.</title>
        <authorList>
            <consortium name="The Broad Institute Genome Sequencing Platform"/>
            <person name="Ma L.-J."/>
            <person name="Dead R."/>
            <person name="Young S."/>
            <person name="Zeng Q."/>
            <person name="Koehrsen M."/>
            <person name="Alvarado L."/>
            <person name="Berlin A."/>
            <person name="Chapman S.B."/>
            <person name="Chen Z."/>
            <person name="Freedman E."/>
            <person name="Gellesch M."/>
            <person name="Goldberg J."/>
            <person name="Griggs A."/>
            <person name="Gujja S."/>
            <person name="Heilman E.R."/>
            <person name="Heiman D."/>
            <person name="Hepburn T."/>
            <person name="Howarth C."/>
            <person name="Jen D."/>
            <person name="Larson L."/>
            <person name="Mehta T."/>
            <person name="Neiman D."/>
            <person name="Pearson M."/>
            <person name="Roberts A."/>
            <person name="Saif S."/>
            <person name="Shea T."/>
            <person name="Shenoy N."/>
            <person name="Sisk P."/>
            <person name="Stolte C."/>
            <person name="Sykes S."/>
            <person name="Walk T."/>
            <person name="White J."/>
            <person name="Yandava C."/>
            <person name="Haas B."/>
            <person name="Nusbaum C."/>
            <person name="Birren B."/>
        </authorList>
    </citation>
    <scope>NUCLEOTIDE SEQUENCE [LARGE SCALE GENOMIC DNA]</scope>
    <source>
        <strain evidence="3">R3-111a-1</strain>
    </source>
</reference>
<reference evidence="2" key="4">
    <citation type="journal article" date="2015" name="G3 (Bethesda)">
        <title>Genome sequences of three phytopathogenic species of the Magnaporthaceae family of fungi.</title>
        <authorList>
            <person name="Okagaki L.H."/>
            <person name="Nunes C.C."/>
            <person name="Sailsbery J."/>
            <person name="Clay B."/>
            <person name="Brown D."/>
            <person name="John T."/>
            <person name="Oh Y."/>
            <person name="Young N."/>
            <person name="Fitzgerald M."/>
            <person name="Haas B.J."/>
            <person name="Zeng Q."/>
            <person name="Young S."/>
            <person name="Adiconis X."/>
            <person name="Fan L."/>
            <person name="Levin J.Z."/>
            <person name="Mitchell T.K."/>
            <person name="Okubara P.A."/>
            <person name="Farman M.L."/>
            <person name="Kohn L.M."/>
            <person name="Birren B."/>
            <person name="Ma L.-J."/>
            <person name="Dean R.A."/>
        </authorList>
    </citation>
    <scope>NUCLEOTIDE SEQUENCE</scope>
    <source>
        <strain evidence="2">R3-111a-1</strain>
    </source>
</reference>
<sequence length="53" mass="5715">MRTPSWAHRPVGAAALADMLPLKLGLVSVDNHIGDIGFRYFVGVAERLVLLVA</sequence>
<protein>
    <submittedName>
        <fullName evidence="1 2">Uncharacterized protein</fullName>
    </submittedName>
</protein>
<proteinExistence type="predicted"/>
<reference evidence="1" key="3">
    <citation type="submission" date="2010-09" db="EMBL/GenBank/DDBJ databases">
        <title>Annotation of Gaeumannomyces graminis var. tritici R3-111a-1.</title>
        <authorList>
            <consortium name="The Broad Institute Genome Sequencing Platform"/>
            <person name="Ma L.-J."/>
            <person name="Dead R."/>
            <person name="Young S.K."/>
            <person name="Zeng Q."/>
            <person name="Gargeya S."/>
            <person name="Fitzgerald M."/>
            <person name="Haas B."/>
            <person name="Abouelleil A."/>
            <person name="Alvarado L."/>
            <person name="Arachchi H.M."/>
            <person name="Berlin A."/>
            <person name="Brown A."/>
            <person name="Chapman S.B."/>
            <person name="Chen Z."/>
            <person name="Dunbar C."/>
            <person name="Freedman E."/>
            <person name="Gearin G."/>
            <person name="Gellesch M."/>
            <person name="Goldberg J."/>
            <person name="Griggs A."/>
            <person name="Gujja S."/>
            <person name="Heiman D."/>
            <person name="Howarth C."/>
            <person name="Larson L."/>
            <person name="Lui A."/>
            <person name="MacDonald P.J.P."/>
            <person name="Mehta T."/>
            <person name="Montmayeur A."/>
            <person name="Murphy C."/>
            <person name="Neiman D."/>
            <person name="Pearson M."/>
            <person name="Priest M."/>
            <person name="Roberts A."/>
            <person name="Saif S."/>
            <person name="Shea T."/>
            <person name="Shenoy N."/>
            <person name="Sisk P."/>
            <person name="Stolte C."/>
            <person name="Sykes S."/>
            <person name="Yandava C."/>
            <person name="Wortman J."/>
            <person name="Nusbaum C."/>
            <person name="Birren B."/>
        </authorList>
    </citation>
    <scope>NUCLEOTIDE SEQUENCE</scope>
    <source>
        <strain evidence="1">R3-111a-1</strain>
    </source>
</reference>
<keyword evidence="3" id="KW-1185">Reference proteome</keyword>
<accession>J3PIQ4</accession>
<evidence type="ECO:0000313" key="3">
    <source>
        <dbReference type="Proteomes" id="UP000006039"/>
    </source>
</evidence>
<name>J3PIQ4_GAET3</name>
<dbReference type="VEuPathDB" id="FungiDB:GGTG_13383"/>
<dbReference type="Proteomes" id="UP000006039">
    <property type="component" value="Unassembled WGS sequence"/>
</dbReference>
<dbReference type="EnsemblFungi" id="EJT69115">
    <property type="protein sequence ID" value="EJT69115"/>
    <property type="gene ID" value="GGTG_13383"/>
</dbReference>
<reference evidence="1" key="2">
    <citation type="submission" date="2010-07" db="EMBL/GenBank/DDBJ databases">
        <authorList>
            <consortium name="The Broad Institute Genome Sequencing Platform"/>
            <consortium name="Broad Institute Genome Sequencing Center for Infectious Disease"/>
            <person name="Ma L.-J."/>
            <person name="Dead R."/>
            <person name="Young S."/>
            <person name="Zeng Q."/>
            <person name="Koehrsen M."/>
            <person name="Alvarado L."/>
            <person name="Berlin A."/>
            <person name="Chapman S.B."/>
            <person name="Chen Z."/>
            <person name="Freedman E."/>
            <person name="Gellesch M."/>
            <person name="Goldberg J."/>
            <person name="Griggs A."/>
            <person name="Gujja S."/>
            <person name="Heilman E.R."/>
            <person name="Heiman D."/>
            <person name="Hepburn T."/>
            <person name="Howarth C."/>
            <person name="Jen D."/>
            <person name="Larson L."/>
            <person name="Mehta T."/>
            <person name="Neiman D."/>
            <person name="Pearson M."/>
            <person name="Roberts A."/>
            <person name="Saif S."/>
            <person name="Shea T."/>
            <person name="Shenoy N."/>
            <person name="Sisk P."/>
            <person name="Stolte C."/>
            <person name="Sykes S."/>
            <person name="Walk T."/>
            <person name="White J."/>
            <person name="Yandava C."/>
            <person name="Haas B."/>
            <person name="Nusbaum C."/>
            <person name="Birren B."/>
        </authorList>
    </citation>
    <scope>NUCLEOTIDE SEQUENCE</scope>
    <source>
        <strain evidence="1">R3-111a-1</strain>
    </source>
</reference>
<reference evidence="2" key="5">
    <citation type="submission" date="2018-04" db="UniProtKB">
        <authorList>
            <consortium name="EnsemblFungi"/>
        </authorList>
    </citation>
    <scope>IDENTIFICATION</scope>
    <source>
        <strain evidence="2">R3-111a-1</strain>
    </source>
</reference>
<evidence type="ECO:0000313" key="1">
    <source>
        <dbReference type="EMBL" id="EJT69115.1"/>
    </source>
</evidence>
<gene>
    <name evidence="2" type="primary">20353841</name>
    <name evidence="1" type="ORF">GGTG_13383</name>
</gene>
<dbReference type="GeneID" id="20353841"/>
<dbReference type="AlphaFoldDB" id="J3PIQ4"/>